<dbReference type="Proteomes" id="UP000269396">
    <property type="component" value="Unassembled WGS sequence"/>
</dbReference>
<protein>
    <submittedName>
        <fullName evidence="1">Uncharacterized protein</fullName>
    </submittedName>
</protein>
<dbReference type="EMBL" id="UZAL01001989">
    <property type="protein sequence ID" value="VDO80594.1"/>
    <property type="molecule type" value="Genomic_DNA"/>
</dbReference>
<dbReference type="AlphaFoldDB" id="A0A183NHW4"/>
<gene>
    <name evidence="1" type="ORF">SMTD_LOCUS1700</name>
</gene>
<name>A0A183NHW4_9TREM</name>
<evidence type="ECO:0000313" key="2">
    <source>
        <dbReference type="Proteomes" id="UP000269396"/>
    </source>
</evidence>
<organism evidence="1 2">
    <name type="scientific">Schistosoma mattheei</name>
    <dbReference type="NCBI Taxonomy" id="31246"/>
    <lineage>
        <taxon>Eukaryota</taxon>
        <taxon>Metazoa</taxon>
        <taxon>Spiralia</taxon>
        <taxon>Lophotrochozoa</taxon>
        <taxon>Platyhelminthes</taxon>
        <taxon>Trematoda</taxon>
        <taxon>Digenea</taxon>
        <taxon>Strigeidida</taxon>
        <taxon>Schistosomatoidea</taxon>
        <taxon>Schistosomatidae</taxon>
        <taxon>Schistosoma</taxon>
    </lineage>
</organism>
<proteinExistence type="predicted"/>
<evidence type="ECO:0000313" key="1">
    <source>
        <dbReference type="EMBL" id="VDO80594.1"/>
    </source>
</evidence>
<accession>A0A183NHW4</accession>
<sequence>MSTQNCVFKLRCVDCDAFYVGESSREILTRTKENIRNLKKTPNNHIELDRLQIKSAIAVHVIFNHQQVDFKNIKILQDFSNYKERRVVEAFHIMLNPTALNGKESLTIHPTWTIYPRYHI</sequence>
<reference evidence="1 2" key="1">
    <citation type="submission" date="2018-11" db="EMBL/GenBank/DDBJ databases">
        <authorList>
            <consortium name="Pathogen Informatics"/>
        </authorList>
    </citation>
    <scope>NUCLEOTIDE SEQUENCE [LARGE SCALE GENOMIC DNA]</scope>
    <source>
        <strain>Denwood</strain>
        <strain evidence="2">Zambia</strain>
    </source>
</reference>
<keyword evidence="2" id="KW-1185">Reference proteome</keyword>